<accession>A0A133VG60</accession>
<dbReference type="InterPro" id="IPR032095">
    <property type="entry name" value="Sacchrp_dh-like_C"/>
</dbReference>
<comment type="caution">
    <text evidence="2">The sequence shown here is derived from an EMBL/GenBank/DDBJ whole genome shotgun (WGS) entry which is preliminary data.</text>
</comment>
<organism evidence="2 3">
    <name type="scientific">candidate division MSBL1 archaeon SCGC-AAA382A13</name>
    <dbReference type="NCBI Taxonomy" id="1698279"/>
    <lineage>
        <taxon>Archaea</taxon>
        <taxon>Methanobacteriati</taxon>
        <taxon>Methanobacteriota</taxon>
        <taxon>candidate division MSBL1</taxon>
    </lineage>
</organism>
<reference evidence="2 3" key="1">
    <citation type="journal article" date="2016" name="Sci. Rep.">
        <title>Metabolic traits of an uncultured archaeal lineage -MSBL1- from brine pools of the Red Sea.</title>
        <authorList>
            <person name="Mwirichia R."/>
            <person name="Alam I."/>
            <person name="Rashid M."/>
            <person name="Vinu M."/>
            <person name="Ba-Alawi W."/>
            <person name="Anthony Kamau A."/>
            <person name="Kamanda Ngugi D."/>
            <person name="Goker M."/>
            <person name="Klenk H.P."/>
            <person name="Bajic V."/>
            <person name="Stingl U."/>
        </authorList>
    </citation>
    <scope>NUCLEOTIDE SEQUENCE [LARGE SCALE GENOMIC DNA]</scope>
    <source>
        <strain evidence="2">SCGC-AAA382A13</strain>
    </source>
</reference>
<keyword evidence="3" id="KW-1185">Reference proteome</keyword>
<gene>
    <name evidence="2" type="ORF">AKJ50_01040</name>
</gene>
<dbReference type="Gene3D" id="3.30.360.10">
    <property type="entry name" value="Dihydrodipicolinate Reductase, domain 2"/>
    <property type="match status" value="1"/>
</dbReference>
<dbReference type="Proteomes" id="UP000070311">
    <property type="component" value="Unassembled WGS sequence"/>
</dbReference>
<sequence>MDVERIFDVQARSRKLGHHPAFDDDEYKELSAFSGEEVYQFPEPIGSQTVYHHDHEEPETLPRYIDKGIKYADFKMGGTDIPIAKAIAELGLLSDEEINVKGKEVAPLDLFLELVPPTPSLEEMEEMINSGIIKDVEVCDVVDVKGNKNGSEIRHVLYFFAPDIQRVQTEVPGANPDAYLTALPAATFAKLFLEDEIEKKGVFPPEALRKEARDVFLERLANKGIKVNEKIERH</sequence>
<feature type="domain" description="Saccharopine dehydrogenase-like C-terminal" evidence="1">
    <location>
        <begin position="40"/>
        <end position="225"/>
    </location>
</feature>
<protein>
    <recommendedName>
        <fullName evidence="1">Saccharopine dehydrogenase-like C-terminal domain-containing protein</fullName>
    </recommendedName>
</protein>
<evidence type="ECO:0000313" key="3">
    <source>
        <dbReference type="Proteomes" id="UP000070311"/>
    </source>
</evidence>
<dbReference type="AlphaFoldDB" id="A0A133VG60"/>
<evidence type="ECO:0000313" key="2">
    <source>
        <dbReference type="EMBL" id="KXB05410.1"/>
    </source>
</evidence>
<evidence type="ECO:0000259" key="1">
    <source>
        <dbReference type="Pfam" id="PF16653"/>
    </source>
</evidence>
<dbReference type="Pfam" id="PF16653">
    <property type="entry name" value="Sacchrp_dh_C"/>
    <property type="match status" value="1"/>
</dbReference>
<name>A0A133VG60_9EURY</name>
<proteinExistence type="predicted"/>
<dbReference type="EMBL" id="LHYD01000014">
    <property type="protein sequence ID" value="KXB05410.1"/>
    <property type="molecule type" value="Genomic_DNA"/>
</dbReference>
<dbReference type="Gene3D" id="3.40.50.720">
    <property type="entry name" value="NAD(P)-binding Rossmann-like Domain"/>
    <property type="match status" value="1"/>
</dbReference>